<proteinExistence type="inferred from homology"/>
<dbReference type="InterPro" id="IPR008146">
    <property type="entry name" value="Gln_synth_cat_dom"/>
</dbReference>
<evidence type="ECO:0000256" key="5">
    <source>
        <dbReference type="ARBA" id="ARBA00045640"/>
    </source>
</evidence>
<evidence type="ECO:0000256" key="2">
    <source>
        <dbReference type="ARBA" id="ARBA00022598"/>
    </source>
</evidence>
<dbReference type="SMART" id="SM01230">
    <property type="entry name" value="Gln-synt_C"/>
    <property type="match status" value="1"/>
</dbReference>
<evidence type="ECO:0000256" key="7">
    <source>
        <dbReference type="RuleBase" id="RU000384"/>
    </source>
</evidence>
<protein>
    <submittedName>
        <fullName evidence="9">Glutamine synthetase family protein</fullName>
    </submittedName>
</protein>
<comment type="caution">
    <text evidence="9">The sequence shown here is derived from an EMBL/GenBank/DDBJ whole genome shotgun (WGS) entry which is preliminary data.</text>
</comment>
<keyword evidence="3" id="KW-0547">Nucleotide-binding</keyword>
<evidence type="ECO:0000313" key="10">
    <source>
        <dbReference type="Proteomes" id="UP001482513"/>
    </source>
</evidence>
<dbReference type="Gene3D" id="3.10.20.70">
    <property type="entry name" value="Glutamine synthetase, N-terminal domain"/>
    <property type="match status" value="1"/>
</dbReference>
<dbReference type="InterPro" id="IPR014746">
    <property type="entry name" value="Gln_synth/guanido_kin_cat_dom"/>
</dbReference>
<dbReference type="PANTHER" id="PTHR43785">
    <property type="entry name" value="GAMMA-GLUTAMYLPUTRESCINE SYNTHETASE"/>
    <property type="match status" value="1"/>
</dbReference>
<dbReference type="SUPFAM" id="SSF54368">
    <property type="entry name" value="Glutamine synthetase, N-terminal domain"/>
    <property type="match status" value="1"/>
</dbReference>
<evidence type="ECO:0000256" key="3">
    <source>
        <dbReference type="ARBA" id="ARBA00022741"/>
    </source>
</evidence>
<comment type="similarity">
    <text evidence="1 6 7">Belongs to the glutamine synthetase family.</text>
</comment>
<dbReference type="Gene3D" id="3.30.590.10">
    <property type="entry name" value="Glutamine synthetase/guanido kinase, catalytic domain"/>
    <property type="match status" value="1"/>
</dbReference>
<evidence type="ECO:0000256" key="1">
    <source>
        <dbReference type="ARBA" id="ARBA00009897"/>
    </source>
</evidence>
<dbReference type="InterPro" id="IPR008147">
    <property type="entry name" value="Gln_synt_N"/>
</dbReference>
<dbReference type="Pfam" id="PF00120">
    <property type="entry name" value="Gln-synt_C"/>
    <property type="match status" value="1"/>
</dbReference>
<evidence type="ECO:0000313" key="9">
    <source>
        <dbReference type="EMBL" id="MEP0947057.1"/>
    </source>
</evidence>
<dbReference type="PANTHER" id="PTHR43785:SF2">
    <property type="entry name" value="TYPE-1 GLUTAMINE SYNTHETASE 1"/>
    <property type="match status" value="1"/>
</dbReference>
<dbReference type="Proteomes" id="UP001482513">
    <property type="component" value="Unassembled WGS sequence"/>
</dbReference>
<comment type="function">
    <text evidence="5">Involved in nitrogen metabolism via ammonium assimilation. Catalyzes the ATP-dependent biosynthesis of glutamine from glutamate and ammonia.</text>
</comment>
<dbReference type="InterPro" id="IPR036651">
    <property type="entry name" value="Gln_synt_N_sf"/>
</dbReference>
<gene>
    <name evidence="9" type="ORF">NC992_09260</name>
</gene>
<sequence length="454" mass="48981">MPDRSMPENASTILTRLREGKVRFVRVVWCDNGNVIRGKAIHIDALTRQLEGGETVAVGLSAAQQAIPVVADAVAPGSGLGPVGEVWLVPDWKTLQMLPYAPGQARALGEMVKDGQPWPWCSRQFLKRMVQRAGDRGLTIKAAFEPEFYLLKQRDQDIFPADNMPFAASLAMDLHQEVVMAIADALSAQGMAVEQYYPESGPGQQEISVRYTDALAAADQQVVYRETVKAIAHQHGLVASFVPKLFESCAGSGCHLHLSLWEGEQNLMPDGAGGLSETARSFTAGLLHHLPALMAITTPSPNSYRRLQPHSWSGAYAAWGMDNREAALRVPSNFSLPSPTHLELKTVDGAANPYLALGGAIAAGLDGIAQGYSLPEPVQQDPGSLSEEERGDRGIALLPQSLAESLAALETNSLLLDALGEPLAKTYLAVRRAELAAMADMTLEAEVELLRDRY</sequence>
<evidence type="ECO:0000256" key="4">
    <source>
        <dbReference type="ARBA" id="ARBA00022840"/>
    </source>
</evidence>
<evidence type="ECO:0000256" key="6">
    <source>
        <dbReference type="PROSITE-ProRule" id="PRU01331"/>
    </source>
</evidence>
<evidence type="ECO:0000259" key="8">
    <source>
        <dbReference type="PROSITE" id="PS51987"/>
    </source>
</evidence>
<dbReference type="EMBL" id="JAMPKX010000003">
    <property type="protein sequence ID" value="MEP0947057.1"/>
    <property type="molecule type" value="Genomic_DNA"/>
</dbReference>
<dbReference type="Pfam" id="PF16952">
    <property type="entry name" value="Gln-synt_N_2"/>
    <property type="match status" value="1"/>
</dbReference>
<reference evidence="9 10" key="1">
    <citation type="submission" date="2022-04" db="EMBL/GenBank/DDBJ databases">
        <title>Positive selection, recombination, and allopatry shape intraspecific diversity of widespread and dominant cyanobacteria.</title>
        <authorList>
            <person name="Wei J."/>
            <person name="Shu W."/>
            <person name="Hu C."/>
        </authorList>
    </citation>
    <scope>NUCLEOTIDE SEQUENCE [LARGE SCALE GENOMIC DNA]</scope>
    <source>
        <strain evidence="9 10">DQ-A4</strain>
    </source>
</reference>
<dbReference type="SUPFAM" id="SSF55931">
    <property type="entry name" value="Glutamine synthetase/guanido kinase"/>
    <property type="match status" value="1"/>
</dbReference>
<accession>A0ABV0K534</accession>
<feature type="domain" description="GS catalytic" evidence="8">
    <location>
        <begin position="122"/>
        <end position="454"/>
    </location>
</feature>
<keyword evidence="4" id="KW-0067">ATP-binding</keyword>
<organism evidence="9 10">
    <name type="scientific">Leptolyngbya subtilissima DQ-A4</name>
    <dbReference type="NCBI Taxonomy" id="2933933"/>
    <lineage>
        <taxon>Bacteria</taxon>
        <taxon>Bacillati</taxon>
        <taxon>Cyanobacteriota</taxon>
        <taxon>Cyanophyceae</taxon>
        <taxon>Leptolyngbyales</taxon>
        <taxon>Leptolyngbyaceae</taxon>
        <taxon>Leptolyngbya group</taxon>
        <taxon>Leptolyngbya</taxon>
    </lineage>
</organism>
<keyword evidence="2" id="KW-0436">Ligase</keyword>
<name>A0ABV0K534_9CYAN</name>
<keyword evidence="10" id="KW-1185">Reference proteome</keyword>
<dbReference type="PROSITE" id="PS51987">
    <property type="entry name" value="GS_CATALYTIC"/>
    <property type="match status" value="1"/>
</dbReference>